<sequence>MGSISKTSTIQATSDEEEAIFTTLSQVIQERAQTHRDSILLSYPVHETDFADYTGGHLDRITRCAAHTYLQLLVQVCPSLNFSTSDLSGNEDGAVQLRDLTVSLIGISSLEYYVTFLALQRLGITTMFISPRLADQGHSHLLNQTGCRIAIASGQSYSTLERISNDGGMLESALTLVPMIDYDFVKASLAGALEVDSSVDLAFSKAGEDQGFIIHSGGTTGLPKPVPLKASAWLLQAHRMVRRNPPANTLSTLPLFHSFGLVTLLRGLVGGTRVSILNAARPVTATIIQKALELTESQALVTVPYTMKFLAEADEGLERLGKLKEVINAGSAVPDDLGDKVVAAGARIFHFYGQTECGALMEPPNDRLLWNWVTPLPHAAAFLRFDPEQYGDQNLYHLFVLPGLKQKVFSDQPDGSYATKDLFRRHHTYPNLWKFVTRKDDIIVLVNGEKAHPIPLEEAVMANPNVKVAVAFGAGHDALGLIIIRSEESSSLSHEQYLASIARNVELGNSRVPAYARLSRELIIVKDADTQYPSTDKSTVIRSRFLKLFEKDIEDVYSTKHGMTPEVPKAESLTDSQVMDIVSNTIRCHLRLKPQCGDHIARYTGESVELSNTTDFFDLGLDSLQASNIRSQLLKQVDLRGGWLGINVVFDHPNVELLTRHLIRIRSGELDNTSNRGTESGARAMLERYSHFDVSRSETKTPSTGEQVLLTGATGQIGVHILSQLLRKDEVVKIFCLVRVPSNDSGLSRVTKALRASRLDEDLPDGALQKLVVYAGDLADPSGRFGLTESTLETVRNSVTAIIHNAWSVNFNMRLASFESQSIRPTFHLIQLALSSPLSQKPKFIFVSSIATVLRGARDSNEKLTERRYGWERVGEMGYGQSKWIAEGICMAAAEKTGLRTRVARLGQVVGDTKYGQWNAAEAYPTLTQSALTIGALPFIEPSSPSVTYDQCYWLPVDIAAEAIVQIALHDSMNSMSASIFHVTNSRSISWNKEYLPAVKRALHHYGINFEIVPQRQWLQKLAASDLEIDRNPPKKLLDFFQNRYGNVDDRGEPALDMTRACAVAPILKEVNGIGIDEKLLTKFFTYWVEQCWDNDLEKSGLQK</sequence>
<dbReference type="GO" id="GO:0031177">
    <property type="term" value="F:phosphopantetheine binding"/>
    <property type="evidence" value="ECO:0007669"/>
    <property type="project" value="InterPro"/>
</dbReference>
<name>A0A9W8YM06_9PEZI</name>
<dbReference type="InterPro" id="IPR051414">
    <property type="entry name" value="Adenylate-forming_Reductase"/>
</dbReference>
<dbReference type="Pfam" id="PF00550">
    <property type="entry name" value="PP-binding"/>
    <property type="match status" value="1"/>
</dbReference>
<dbReference type="Pfam" id="PF23562">
    <property type="entry name" value="AMP-binding_C_3"/>
    <property type="match status" value="1"/>
</dbReference>
<dbReference type="PANTHER" id="PTHR43439">
    <property type="entry name" value="PHENYLACETATE-COENZYME A LIGASE"/>
    <property type="match status" value="1"/>
</dbReference>
<dbReference type="PANTHER" id="PTHR43439:SF2">
    <property type="entry name" value="ENZYME, PUTATIVE (JCVI)-RELATED"/>
    <property type="match status" value="1"/>
</dbReference>
<dbReference type="SUPFAM" id="SSF51735">
    <property type="entry name" value="NAD(P)-binding Rossmann-fold domains"/>
    <property type="match status" value="1"/>
</dbReference>
<evidence type="ECO:0000256" key="2">
    <source>
        <dbReference type="ARBA" id="ARBA00022553"/>
    </source>
</evidence>
<dbReference type="SMART" id="SM00823">
    <property type="entry name" value="PKS_PP"/>
    <property type="match status" value="1"/>
</dbReference>
<dbReference type="Proteomes" id="UP001140453">
    <property type="component" value="Unassembled WGS sequence"/>
</dbReference>
<dbReference type="InterPro" id="IPR009081">
    <property type="entry name" value="PP-bd_ACP"/>
</dbReference>
<dbReference type="EMBL" id="JAPEVB010000006">
    <property type="protein sequence ID" value="KAJ4385972.1"/>
    <property type="molecule type" value="Genomic_DNA"/>
</dbReference>
<reference evidence="4" key="1">
    <citation type="submission" date="2022-10" db="EMBL/GenBank/DDBJ databases">
        <title>Tapping the CABI collections for fungal endophytes: first genome assemblies for Collariella, Neodidymelliopsis, Ascochyta clinopodiicola, Didymella pomorum, Didymosphaeria variabile, Neocosmospora piperis and Neocucurbitaria cava.</title>
        <authorList>
            <person name="Hill R."/>
        </authorList>
    </citation>
    <scope>NUCLEOTIDE SEQUENCE</scope>
    <source>
        <strain evidence="4">IMI 355082</strain>
    </source>
</reference>
<keyword evidence="2" id="KW-0597">Phosphoprotein</keyword>
<evidence type="ECO:0000256" key="1">
    <source>
        <dbReference type="ARBA" id="ARBA00022450"/>
    </source>
</evidence>
<dbReference type="InterPro" id="IPR036291">
    <property type="entry name" value="NAD(P)-bd_dom_sf"/>
</dbReference>
<dbReference type="Pfam" id="PF07993">
    <property type="entry name" value="NAD_binding_4"/>
    <property type="match status" value="1"/>
</dbReference>
<keyword evidence="5" id="KW-1185">Reference proteome</keyword>
<dbReference type="OrthoDB" id="429813at2759"/>
<dbReference type="InterPro" id="IPR000873">
    <property type="entry name" value="AMP-dep_synth/lig_dom"/>
</dbReference>
<protein>
    <recommendedName>
        <fullName evidence="3">Polyketide synthase-like phosphopantetheine-binding domain-containing protein</fullName>
    </recommendedName>
</protein>
<proteinExistence type="predicted"/>
<dbReference type="SUPFAM" id="SSF56801">
    <property type="entry name" value="Acetyl-CoA synthetase-like"/>
    <property type="match status" value="1"/>
</dbReference>
<dbReference type="Gene3D" id="3.40.50.12780">
    <property type="entry name" value="N-terminal domain of ligase-like"/>
    <property type="match status" value="1"/>
</dbReference>
<evidence type="ECO:0000313" key="4">
    <source>
        <dbReference type="EMBL" id="KAJ4385972.1"/>
    </source>
</evidence>
<dbReference type="InterPro" id="IPR013120">
    <property type="entry name" value="FAR_NAD-bd"/>
</dbReference>
<keyword evidence="1" id="KW-0596">Phosphopantetheine</keyword>
<dbReference type="PROSITE" id="PS00455">
    <property type="entry name" value="AMP_BINDING"/>
    <property type="match status" value="1"/>
</dbReference>
<dbReference type="Pfam" id="PF00501">
    <property type="entry name" value="AMP-binding"/>
    <property type="match status" value="1"/>
</dbReference>
<comment type="caution">
    <text evidence="4">The sequence shown here is derived from an EMBL/GenBank/DDBJ whole genome shotgun (WGS) entry which is preliminary data.</text>
</comment>
<dbReference type="AlphaFoldDB" id="A0A9W8YM06"/>
<accession>A0A9W8YM06</accession>
<dbReference type="Gene3D" id="1.10.1200.10">
    <property type="entry name" value="ACP-like"/>
    <property type="match status" value="1"/>
</dbReference>
<dbReference type="InterPro" id="IPR020806">
    <property type="entry name" value="PKS_PP-bd"/>
</dbReference>
<feature type="domain" description="Polyketide synthase-like phosphopantetheine-binding" evidence="3">
    <location>
        <begin position="590"/>
        <end position="666"/>
    </location>
</feature>
<dbReference type="Gene3D" id="3.40.50.720">
    <property type="entry name" value="NAD(P)-binding Rossmann-like Domain"/>
    <property type="match status" value="1"/>
</dbReference>
<dbReference type="InterPro" id="IPR042099">
    <property type="entry name" value="ANL_N_sf"/>
</dbReference>
<organism evidence="4 5">
    <name type="scientific">Gnomoniopsis smithogilvyi</name>
    <dbReference type="NCBI Taxonomy" id="1191159"/>
    <lineage>
        <taxon>Eukaryota</taxon>
        <taxon>Fungi</taxon>
        <taxon>Dikarya</taxon>
        <taxon>Ascomycota</taxon>
        <taxon>Pezizomycotina</taxon>
        <taxon>Sordariomycetes</taxon>
        <taxon>Sordariomycetidae</taxon>
        <taxon>Diaporthales</taxon>
        <taxon>Gnomoniaceae</taxon>
        <taxon>Gnomoniopsis</taxon>
    </lineage>
</organism>
<dbReference type="SUPFAM" id="SSF47336">
    <property type="entry name" value="ACP-like"/>
    <property type="match status" value="1"/>
</dbReference>
<evidence type="ECO:0000313" key="5">
    <source>
        <dbReference type="Proteomes" id="UP001140453"/>
    </source>
</evidence>
<dbReference type="InterPro" id="IPR036736">
    <property type="entry name" value="ACP-like_sf"/>
</dbReference>
<gene>
    <name evidence="4" type="ORF">N0V93_008863</name>
</gene>
<evidence type="ECO:0000259" key="3">
    <source>
        <dbReference type="SMART" id="SM00823"/>
    </source>
</evidence>
<dbReference type="InterPro" id="IPR020845">
    <property type="entry name" value="AMP-binding_CS"/>
</dbReference>